<keyword evidence="2" id="KW-1185">Reference proteome</keyword>
<organism evidence="1 2">
    <name type="scientific">Hymenobacter glaciei</name>
    <dbReference type="NCBI Taxonomy" id="877209"/>
    <lineage>
        <taxon>Bacteria</taxon>
        <taxon>Pseudomonadati</taxon>
        <taxon>Bacteroidota</taxon>
        <taxon>Cytophagia</taxon>
        <taxon>Cytophagales</taxon>
        <taxon>Hymenobacteraceae</taxon>
        <taxon>Hymenobacter</taxon>
    </lineage>
</organism>
<dbReference type="EMBL" id="BAABDK010000029">
    <property type="protein sequence ID" value="GAA4047670.1"/>
    <property type="molecule type" value="Genomic_DNA"/>
</dbReference>
<comment type="caution">
    <text evidence="1">The sequence shown here is derived from an EMBL/GenBank/DDBJ whole genome shotgun (WGS) entry which is preliminary data.</text>
</comment>
<reference evidence="2" key="1">
    <citation type="journal article" date="2019" name="Int. J. Syst. Evol. Microbiol.">
        <title>The Global Catalogue of Microorganisms (GCM) 10K type strain sequencing project: providing services to taxonomists for standard genome sequencing and annotation.</title>
        <authorList>
            <consortium name="The Broad Institute Genomics Platform"/>
            <consortium name="The Broad Institute Genome Sequencing Center for Infectious Disease"/>
            <person name="Wu L."/>
            <person name="Ma J."/>
        </authorList>
    </citation>
    <scope>NUCLEOTIDE SEQUENCE [LARGE SCALE GENOMIC DNA]</scope>
    <source>
        <strain evidence="2">JCM 17225</strain>
    </source>
</reference>
<gene>
    <name evidence="1" type="ORF">GCM10022409_37490</name>
</gene>
<accession>A0ABP7UMS0</accession>
<dbReference type="Proteomes" id="UP001501469">
    <property type="component" value="Unassembled WGS sequence"/>
</dbReference>
<dbReference type="RefSeq" id="WP_345057561.1">
    <property type="nucleotide sequence ID" value="NZ_BAABDK010000029.1"/>
</dbReference>
<protein>
    <submittedName>
        <fullName evidence="1">Uncharacterized protein</fullName>
    </submittedName>
</protein>
<sequence length="133" mass="15166">MLLDAAMKSSNSKNSKARVFTYYSDGKVHQDTLVDYRGRLPTHSLVDSVTGVRFIIDSLRINISAIDKSGKLLWKTDPQTDAQLMKYRVERPTIVYFGWCTSYRKGEICITYENSQFGSLNKETGAFFMMGQD</sequence>
<evidence type="ECO:0000313" key="1">
    <source>
        <dbReference type="EMBL" id="GAA4047670.1"/>
    </source>
</evidence>
<evidence type="ECO:0000313" key="2">
    <source>
        <dbReference type="Proteomes" id="UP001501469"/>
    </source>
</evidence>
<name>A0ABP7UMS0_9BACT</name>
<proteinExistence type="predicted"/>